<dbReference type="SUPFAM" id="SSF55856">
    <property type="entry name" value="Cytochrome b5-like heme/steroid binding domain"/>
    <property type="match status" value="1"/>
</dbReference>
<evidence type="ECO:0000259" key="15">
    <source>
        <dbReference type="PROSITE" id="PS50255"/>
    </source>
</evidence>
<dbReference type="InterPro" id="IPR050668">
    <property type="entry name" value="Cytochrome_b5"/>
</dbReference>
<dbReference type="PROSITE" id="PS50255">
    <property type="entry name" value="CYTOCHROME_B5_2"/>
    <property type="match status" value="1"/>
</dbReference>
<evidence type="ECO:0000256" key="8">
    <source>
        <dbReference type="ARBA" id="ARBA00022982"/>
    </source>
</evidence>
<dbReference type="InterPro" id="IPR018506">
    <property type="entry name" value="Cyt_B5_heme-BS"/>
</dbReference>
<keyword evidence="3 14" id="KW-0349">Heme</keyword>
<comment type="similarity">
    <text evidence="12 14">Belongs to the cytochrome b5 family.</text>
</comment>
<dbReference type="STRING" id="7222.B4JNE4"/>
<evidence type="ECO:0000256" key="13">
    <source>
        <dbReference type="ARBA" id="ARBA00039806"/>
    </source>
</evidence>
<name>B4JNE4_DROGR</name>
<evidence type="ECO:0000313" key="16">
    <source>
        <dbReference type="EMBL" id="EDV92237.1"/>
    </source>
</evidence>
<organism evidence="17">
    <name type="scientific">Drosophila grimshawi</name>
    <name type="common">Hawaiian fruit fly</name>
    <name type="synonym">Idiomyia grimshawi</name>
    <dbReference type="NCBI Taxonomy" id="7222"/>
    <lineage>
        <taxon>Eukaryota</taxon>
        <taxon>Metazoa</taxon>
        <taxon>Ecdysozoa</taxon>
        <taxon>Arthropoda</taxon>
        <taxon>Hexapoda</taxon>
        <taxon>Insecta</taxon>
        <taxon>Pterygota</taxon>
        <taxon>Neoptera</taxon>
        <taxon>Endopterygota</taxon>
        <taxon>Diptera</taxon>
        <taxon>Brachycera</taxon>
        <taxon>Muscomorpha</taxon>
        <taxon>Ephydroidea</taxon>
        <taxon>Drosophilidae</taxon>
        <taxon>Drosophila</taxon>
        <taxon>Hawaiian Drosophila</taxon>
    </lineage>
</organism>
<keyword evidence="7" id="KW-0492">Microsome</keyword>
<evidence type="ECO:0000256" key="3">
    <source>
        <dbReference type="ARBA" id="ARBA00022617"/>
    </source>
</evidence>
<dbReference type="InterPro" id="IPR001199">
    <property type="entry name" value="Cyt_B5-like_heme/steroid-bd"/>
</dbReference>
<dbReference type="EMBL" id="CH916371">
    <property type="protein sequence ID" value="EDV92237.1"/>
    <property type="molecule type" value="Genomic_DNA"/>
</dbReference>
<dbReference type="PANTHER" id="PTHR19359">
    <property type="entry name" value="CYTOCHROME B5"/>
    <property type="match status" value="1"/>
</dbReference>
<evidence type="ECO:0000256" key="10">
    <source>
        <dbReference type="ARBA" id="ARBA00023136"/>
    </source>
</evidence>
<evidence type="ECO:0000256" key="12">
    <source>
        <dbReference type="ARBA" id="ARBA00038168"/>
    </source>
</evidence>
<dbReference type="OrthoDB" id="260519at2759"/>
<dbReference type="GO" id="GO:0046872">
    <property type="term" value="F:metal ion binding"/>
    <property type="evidence" value="ECO:0007669"/>
    <property type="project" value="UniProtKB-UniRule"/>
</dbReference>
<keyword evidence="2" id="KW-0813">Transport</keyword>
<dbReference type="AlphaFoldDB" id="B4JNE4"/>
<dbReference type="PROSITE" id="PS00191">
    <property type="entry name" value="CYTOCHROME_B5_1"/>
    <property type="match status" value="1"/>
</dbReference>
<keyword evidence="14" id="KW-1133">Transmembrane helix</keyword>
<sequence>MSKTITLAEVNEHKSAKDLWVVIDNQVYDLTKFLYEHPGGEDSLISVGGRDGTREFNEVGHSQEAREIMKKFLVGNLAASDIKKKPPVGCREIGLAVGAIILGMALVYVIKRGMANKN</sequence>
<dbReference type="PRINTS" id="PR00363">
    <property type="entry name" value="CYTOCHROMEB5"/>
</dbReference>
<proteinExistence type="inferred from homology"/>
<dbReference type="HOGENOM" id="CLU_102602_3_2_1"/>
<evidence type="ECO:0000256" key="1">
    <source>
        <dbReference type="ARBA" id="ARBA00004131"/>
    </source>
</evidence>
<evidence type="ECO:0000256" key="4">
    <source>
        <dbReference type="ARBA" id="ARBA00022692"/>
    </source>
</evidence>
<feature type="domain" description="Cytochrome b5 heme-binding" evidence="15">
    <location>
        <begin position="2"/>
        <end position="78"/>
    </location>
</feature>
<evidence type="ECO:0000256" key="6">
    <source>
        <dbReference type="ARBA" id="ARBA00022824"/>
    </source>
</evidence>
<dbReference type="FunFam" id="3.10.120.10:FF:000002">
    <property type="entry name" value="Cytochrome b5 type B"/>
    <property type="match status" value="1"/>
</dbReference>
<dbReference type="PhylomeDB" id="B4JNE4"/>
<evidence type="ECO:0000256" key="7">
    <source>
        <dbReference type="ARBA" id="ARBA00022848"/>
    </source>
</evidence>
<evidence type="ECO:0000256" key="11">
    <source>
        <dbReference type="ARBA" id="ARBA00037877"/>
    </source>
</evidence>
<dbReference type="Proteomes" id="UP000001070">
    <property type="component" value="Unassembled WGS sequence"/>
</dbReference>
<keyword evidence="4 14" id="KW-0812">Transmembrane</keyword>
<evidence type="ECO:0000256" key="9">
    <source>
        <dbReference type="ARBA" id="ARBA00023004"/>
    </source>
</evidence>
<evidence type="ECO:0000256" key="5">
    <source>
        <dbReference type="ARBA" id="ARBA00022723"/>
    </source>
</evidence>
<keyword evidence="17" id="KW-1185">Reference proteome</keyword>
<keyword evidence="10 14" id="KW-0472">Membrane</keyword>
<dbReference type="KEGG" id="dgr:6565931"/>
<accession>B4JNE4</accession>
<dbReference type="FunCoup" id="B4JNE4">
    <property type="interactions" value="64"/>
</dbReference>
<keyword evidence="6" id="KW-0256">Endoplasmic reticulum</keyword>
<evidence type="ECO:0000313" key="17">
    <source>
        <dbReference type="Proteomes" id="UP000001070"/>
    </source>
</evidence>
<dbReference type="SMART" id="SM01117">
    <property type="entry name" value="Cyt-b5"/>
    <property type="match status" value="1"/>
</dbReference>
<evidence type="ECO:0000256" key="2">
    <source>
        <dbReference type="ARBA" id="ARBA00022448"/>
    </source>
</evidence>
<dbReference type="InterPro" id="IPR036400">
    <property type="entry name" value="Cyt_B5-like_heme/steroid_sf"/>
</dbReference>
<dbReference type="OMA" id="PVGCREI"/>
<reference evidence="16 17" key="1">
    <citation type="journal article" date="2007" name="Nature">
        <title>Evolution of genes and genomes on the Drosophila phylogeny.</title>
        <authorList>
            <consortium name="Drosophila 12 Genomes Consortium"/>
            <person name="Clark A.G."/>
            <person name="Eisen M.B."/>
            <person name="Smith D.R."/>
            <person name="Bergman C.M."/>
            <person name="Oliver B."/>
            <person name="Markow T.A."/>
            <person name="Kaufman T.C."/>
            <person name="Kellis M."/>
            <person name="Gelbart W."/>
            <person name="Iyer V.N."/>
            <person name="Pollard D.A."/>
            <person name="Sackton T.B."/>
            <person name="Larracuente A.M."/>
            <person name="Singh N.D."/>
            <person name="Abad J.P."/>
            <person name="Abt D.N."/>
            <person name="Adryan B."/>
            <person name="Aguade M."/>
            <person name="Akashi H."/>
            <person name="Anderson W.W."/>
            <person name="Aquadro C.F."/>
            <person name="Ardell D.H."/>
            <person name="Arguello R."/>
            <person name="Artieri C.G."/>
            <person name="Barbash D.A."/>
            <person name="Barker D."/>
            <person name="Barsanti P."/>
            <person name="Batterham P."/>
            <person name="Batzoglou S."/>
            <person name="Begun D."/>
            <person name="Bhutkar A."/>
            <person name="Blanco E."/>
            <person name="Bosak S.A."/>
            <person name="Bradley R.K."/>
            <person name="Brand A.D."/>
            <person name="Brent M.R."/>
            <person name="Brooks A.N."/>
            <person name="Brown R.H."/>
            <person name="Butlin R.K."/>
            <person name="Caggese C."/>
            <person name="Calvi B.R."/>
            <person name="Bernardo de Carvalho A."/>
            <person name="Caspi A."/>
            <person name="Castrezana S."/>
            <person name="Celniker S.E."/>
            <person name="Chang J.L."/>
            <person name="Chapple C."/>
            <person name="Chatterji S."/>
            <person name="Chinwalla A."/>
            <person name="Civetta A."/>
            <person name="Clifton S.W."/>
            <person name="Comeron J.M."/>
            <person name="Costello J.C."/>
            <person name="Coyne J.A."/>
            <person name="Daub J."/>
            <person name="David R.G."/>
            <person name="Delcher A.L."/>
            <person name="Delehaunty K."/>
            <person name="Do C.B."/>
            <person name="Ebling H."/>
            <person name="Edwards K."/>
            <person name="Eickbush T."/>
            <person name="Evans J.D."/>
            <person name="Filipski A."/>
            <person name="Findeiss S."/>
            <person name="Freyhult E."/>
            <person name="Fulton L."/>
            <person name="Fulton R."/>
            <person name="Garcia A.C."/>
            <person name="Gardiner A."/>
            <person name="Garfield D.A."/>
            <person name="Garvin B.E."/>
            <person name="Gibson G."/>
            <person name="Gilbert D."/>
            <person name="Gnerre S."/>
            <person name="Godfrey J."/>
            <person name="Good R."/>
            <person name="Gotea V."/>
            <person name="Gravely B."/>
            <person name="Greenberg A.J."/>
            <person name="Griffiths-Jones S."/>
            <person name="Gross S."/>
            <person name="Guigo R."/>
            <person name="Gustafson E.A."/>
            <person name="Haerty W."/>
            <person name="Hahn M.W."/>
            <person name="Halligan D.L."/>
            <person name="Halpern A.L."/>
            <person name="Halter G.M."/>
            <person name="Han M.V."/>
            <person name="Heger A."/>
            <person name="Hillier L."/>
            <person name="Hinrichs A.S."/>
            <person name="Holmes I."/>
            <person name="Hoskins R.A."/>
            <person name="Hubisz M.J."/>
            <person name="Hultmark D."/>
            <person name="Huntley M.A."/>
            <person name="Jaffe D.B."/>
            <person name="Jagadeeshan S."/>
            <person name="Jeck W.R."/>
            <person name="Johnson J."/>
            <person name="Jones C.D."/>
            <person name="Jordan W.C."/>
            <person name="Karpen G.H."/>
            <person name="Kataoka E."/>
            <person name="Keightley P.D."/>
            <person name="Kheradpour P."/>
            <person name="Kirkness E.F."/>
            <person name="Koerich L.B."/>
            <person name="Kristiansen K."/>
            <person name="Kudrna D."/>
            <person name="Kulathinal R.J."/>
            <person name="Kumar S."/>
            <person name="Kwok R."/>
            <person name="Lander E."/>
            <person name="Langley C.H."/>
            <person name="Lapoint R."/>
            <person name="Lazzaro B.P."/>
            <person name="Lee S.J."/>
            <person name="Levesque L."/>
            <person name="Li R."/>
            <person name="Lin C.F."/>
            <person name="Lin M.F."/>
            <person name="Lindblad-Toh K."/>
            <person name="Llopart A."/>
            <person name="Long M."/>
            <person name="Low L."/>
            <person name="Lozovsky E."/>
            <person name="Lu J."/>
            <person name="Luo M."/>
            <person name="Machado C.A."/>
            <person name="Makalowski W."/>
            <person name="Marzo M."/>
            <person name="Matsuda M."/>
            <person name="Matzkin L."/>
            <person name="McAllister B."/>
            <person name="McBride C.S."/>
            <person name="McKernan B."/>
            <person name="McKernan K."/>
            <person name="Mendez-Lago M."/>
            <person name="Minx P."/>
            <person name="Mollenhauer M.U."/>
            <person name="Montooth K."/>
            <person name="Mount S.M."/>
            <person name="Mu X."/>
            <person name="Myers E."/>
            <person name="Negre B."/>
            <person name="Newfeld S."/>
            <person name="Nielsen R."/>
            <person name="Noor M.A."/>
            <person name="O'Grady P."/>
            <person name="Pachter L."/>
            <person name="Papaceit M."/>
            <person name="Parisi M.J."/>
            <person name="Parisi M."/>
            <person name="Parts L."/>
            <person name="Pedersen J.S."/>
            <person name="Pesole G."/>
            <person name="Phillippy A.M."/>
            <person name="Ponting C.P."/>
            <person name="Pop M."/>
            <person name="Porcelli D."/>
            <person name="Powell J.R."/>
            <person name="Prohaska S."/>
            <person name="Pruitt K."/>
            <person name="Puig M."/>
            <person name="Quesneville H."/>
            <person name="Ram K.R."/>
            <person name="Rand D."/>
            <person name="Rasmussen M.D."/>
            <person name="Reed L.K."/>
            <person name="Reenan R."/>
            <person name="Reily A."/>
            <person name="Remington K.A."/>
            <person name="Rieger T.T."/>
            <person name="Ritchie M.G."/>
            <person name="Robin C."/>
            <person name="Rogers Y.H."/>
            <person name="Rohde C."/>
            <person name="Rozas J."/>
            <person name="Rubenfield M.J."/>
            <person name="Ruiz A."/>
            <person name="Russo S."/>
            <person name="Salzberg S.L."/>
            <person name="Sanchez-Gracia A."/>
            <person name="Saranga D.J."/>
            <person name="Sato H."/>
            <person name="Schaeffer S.W."/>
            <person name="Schatz M.C."/>
            <person name="Schlenke T."/>
            <person name="Schwartz R."/>
            <person name="Segarra C."/>
            <person name="Singh R.S."/>
            <person name="Sirot L."/>
            <person name="Sirota M."/>
            <person name="Sisneros N.B."/>
            <person name="Smith C.D."/>
            <person name="Smith T.F."/>
            <person name="Spieth J."/>
            <person name="Stage D.E."/>
            <person name="Stark A."/>
            <person name="Stephan W."/>
            <person name="Strausberg R.L."/>
            <person name="Strempel S."/>
            <person name="Sturgill D."/>
            <person name="Sutton G."/>
            <person name="Sutton G.G."/>
            <person name="Tao W."/>
            <person name="Teichmann S."/>
            <person name="Tobari Y.N."/>
            <person name="Tomimura Y."/>
            <person name="Tsolas J.M."/>
            <person name="Valente V.L."/>
            <person name="Venter E."/>
            <person name="Venter J.C."/>
            <person name="Vicario S."/>
            <person name="Vieira F.G."/>
            <person name="Vilella A.J."/>
            <person name="Villasante A."/>
            <person name="Walenz B."/>
            <person name="Wang J."/>
            <person name="Wasserman M."/>
            <person name="Watts T."/>
            <person name="Wilson D."/>
            <person name="Wilson R.K."/>
            <person name="Wing R.A."/>
            <person name="Wolfner M.F."/>
            <person name="Wong A."/>
            <person name="Wong G.K."/>
            <person name="Wu C.I."/>
            <person name="Wu G."/>
            <person name="Yamamoto D."/>
            <person name="Yang H.P."/>
            <person name="Yang S.P."/>
            <person name="Yorke J.A."/>
            <person name="Yoshida K."/>
            <person name="Zdobnov E."/>
            <person name="Zhang P."/>
            <person name="Zhang Y."/>
            <person name="Zimin A.V."/>
            <person name="Baldwin J."/>
            <person name="Abdouelleil A."/>
            <person name="Abdulkadir J."/>
            <person name="Abebe A."/>
            <person name="Abera B."/>
            <person name="Abreu J."/>
            <person name="Acer S.C."/>
            <person name="Aftuck L."/>
            <person name="Alexander A."/>
            <person name="An P."/>
            <person name="Anderson E."/>
            <person name="Anderson S."/>
            <person name="Arachi H."/>
            <person name="Azer M."/>
            <person name="Bachantsang P."/>
            <person name="Barry A."/>
            <person name="Bayul T."/>
            <person name="Berlin A."/>
            <person name="Bessette D."/>
            <person name="Bloom T."/>
            <person name="Blye J."/>
            <person name="Boguslavskiy L."/>
            <person name="Bonnet C."/>
            <person name="Boukhgalter B."/>
            <person name="Bourzgui I."/>
            <person name="Brown A."/>
            <person name="Cahill P."/>
            <person name="Channer S."/>
            <person name="Cheshatsang Y."/>
            <person name="Chuda L."/>
            <person name="Citroen M."/>
            <person name="Collymore A."/>
            <person name="Cooke P."/>
            <person name="Costello M."/>
            <person name="D'Aco K."/>
            <person name="Daza R."/>
            <person name="De Haan G."/>
            <person name="DeGray S."/>
            <person name="DeMaso C."/>
            <person name="Dhargay N."/>
            <person name="Dooley K."/>
            <person name="Dooley E."/>
            <person name="Doricent M."/>
            <person name="Dorje P."/>
            <person name="Dorjee K."/>
            <person name="Dupes A."/>
            <person name="Elong R."/>
            <person name="Falk J."/>
            <person name="Farina A."/>
            <person name="Faro S."/>
            <person name="Ferguson D."/>
            <person name="Fisher S."/>
            <person name="Foley C.D."/>
            <person name="Franke A."/>
            <person name="Friedrich D."/>
            <person name="Gadbois L."/>
            <person name="Gearin G."/>
            <person name="Gearin C.R."/>
            <person name="Giannoukos G."/>
            <person name="Goode T."/>
            <person name="Graham J."/>
            <person name="Grandbois E."/>
            <person name="Grewal S."/>
            <person name="Gyaltsen K."/>
            <person name="Hafez N."/>
            <person name="Hagos B."/>
            <person name="Hall J."/>
            <person name="Henson C."/>
            <person name="Hollinger A."/>
            <person name="Honan T."/>
            <person name="Huard M.D."/>
            <person name="Hughes L."/>
            <person name="Hurhula B."/>
            <person name="Husby M.E."/>
            <person name="Kamat A."/>
            <person name="Kanga B."/>
            <person name="Kashin S."/>
            <person name="Khazanovich D."/>
            <person name="Kisner P."/>
            <person name="Lance K."/>
            <person name="Lara M."/>
            <person name="Lee W."/>
            <person name="Lennon N."/>
            <person name="Letendre F."/>
            <person name="LeVine R."/>
            <person name="Lipovsky A."/>
            <person name="Liu X."/>
            <person name="Liu J."/>
            <person name="Liu S."/>
            <person name="Lokyitsang T."/>
            <person name="Lokyitsang Y."/>
            <person name="Lubonja R."/>
            <person name="Lui A."/>
            <person name="MacDonald P."/>
            <person name="Magnisalis V."/>
            <person name="Maru K."/>
            <person name="Matthews C."/>
            <person name="McCusker W."/>
            <person name="McDonough S."/>
            <person name="Mehta T."/>
            <person name="Meldrim J."/>
            <person name="Meneus L."/>
            <person name="Mihai O."/>
            <person name="Mihalev A."/>
            <person name="Mihova T."/>
            <person name="Mittelman R."/>
            <person name="Mlenga V."/>
            <person name="Montmayeur A."/>
            <person name="Mulrain L."/>
            <person name="Navidi A."/>
            <person name="Naylor J."/>
            <person name="Negash T."/>
            <person name="Nguyen T."/>
            <person name="Nguyen N."/>
            <person name="Nicol R."/>
            <person name="Norbu C."/>
            <person name="Norbu N."/>
            <person name="Novod N."/>
            <person name="O'Neill B."/>
            <person name="Osman S."/>
            <person name="Markiewicz E."/>
            <person name="Oyono O.L."/>
            <person name="Patti C."/>
            <person name="Phunkhang P."/>
            <person name="Pierre F."/>
            <person name="Priest M."/>
            <person name="Raghuraman S."/>
            <person name="Rege F."/>
            <person name="Reyes R."/>
            <person name="Rise C."/>
            <person name="Rogov P."/>
            <person name="Ross K."/>
            <person name="Ryan E."/>
            <person name="Settipalli S."/>
            <person name="Shea T."/>
            <person name="Sherpa N."/>
            <person name="Shi L."/>
            <person name="Shih D."/>
            <person name="Sparrow T."/>
            <person name="Spaulding J."/>
            <person name="Stalker J."/>
            <person name="Stange-Thomann N."/>
            <person name="Stavropoulos S."/>
            <person name="Stone C."/>
            <person name="Strader C."/>
            <person name="Tesfaye S."/>
            <person name="Thomson T."/>
            <person name="Thoulutsang Y."/>
            <person name="Thoulutsang D."/>
            <person name="Topham K."/>
            <person name="Topping I."/>
            <person name="Tsamla T."/>
            <person name="Vassiliev H."/>
            <person name="Vo A."/>
            <person name="Wangchuk T."/>
            <person name="Wangdi T."/>
            <person name="Weiand M."/>
            <person name="Wilkinson J."/>
            <person name="Wilson A."/>
            <person name="Yadav S."/>
            <person name="Young G."/>
            <person name="Yu Q."/>
            <person name="Zembek L."/>
            <person name="Zhong D."/>
            <person name="Zimmer A."/>
            <person name="Zwirko Z."/>
            <person name="Jaffe D.B."/>
            <person name="Alvarez P."/>
            <person name="Brockman W."/>
            <person name="Butler J."/>
            <person name="Chin C."/>
            <person name="Gnerre S."/>
            <person name="Grabherr M."/>
            <person name="Kleber M."/>
            <person name="Mauceli E."/>
            <person name="MacCallum I."/>
        </authorList>
    </citation>
    <scope>NUCLEOTIDE SEQUENCE [LARGE SCALE GENOMIC DNA]</scope>
    <source>
        <strain evidence="17">Tucson 15287-2541.00</strain>
    </source>
</reference>
<keyword evidence="5 14" id="KW-0479">Metal-binding</keyword>
<dbReference type="Gene3D" id="3.10.120.10">
    <property type="entry name" value="Cytochrome b5-like heme/steroid binding domain"/>
    <property type="match status" value="1"/>
</dbReference>
<feature type="transmembrane region" description="Helical" evidence="14">
    <location>
        <begin position="93"/>
        <end position="110"/>
    </location>
</feature>
<dbReference type="GO" id="GO:0020037">
    <property type="term" value="F:heme binding"/>
    <property type="evidence" value="ECO:0007669"/>
    <property type="project" value="UniProtKB-UniRule"/>
</dbReference>
<dbReference type="Pfam" id="PF00173">
    <property type="entry name" value="Cyt-b5"/>
    <property type="match status" value="1"/>
</dbReference>
<evidence type="ECO:0000256" key="14">
    <source>
        <dbReference type="RuleBase" id="RU362121"/>
    </source>
</evidence>
<dbReference type="PANTHER" id="PTHR19359:SF150">
    <property type="entry name" value="CYTOCHROME B5"/>
    <property type="match status" value="1"/>
</dbReference>
<keyword evidence="9 14" id="KW-0408">Iron</keyword>
<dbReference type="InParanoid" id="B4JNE4"/>
<keyword evidence="8" id="KW-0249">Electron transport</keyword>
<dbReference type="eggNOG" id="KOG0537">
    <property type="taxonomic scope" value="Eukaryota"/>
</dbReference>
<dbReference type="GO" id="GO:0005789">
    <property type="term" value="C:endoplasmic reticulum membrane"/>
    <property type="evidence" value="ECO:0007669"/>
    <property type="project" value="UniProtKB-SubCell"/>
</dbReference>
<protein>
    <recommendedName>
        <fullName evidence="13">Cytochrome b5</fullName>
    </recommendedName>
</protein>
<comment type="subcellular location">
    <subcellularLocation>
        <location evidence="1">Endoplasmic reticulum membrane</location>
        <topology evidence="1">Single-pass membrane protein</topology>
        <orientation evidence="1">Cytoplasmic side</orientation>
    </subcellularLocation>
    <subcellularLocation>
        <location evidence="11">Microsome membrane</location>
        <topology evidence="11">Single-pass membrane protein</topology>
        <orientation evidence="11">Cytoplasmic side</orientation>
    </subcellularLocation>
</comment>
<gene>
    <name evidence="16" type="primary">Dgri\GH24801</name>
    <name evidence="16" type="ORF">Dgri_GH24801</name>
</gene>